<dbReference type="EMBL" id="SJPN01000003">
    <property type="protein sequence ID" value="TWU04534.1"/>
    <property type="molecule type" value="Genomic_DNA"/>
</dbReference>
<organism evidence="2 3">
    <name type="scientific">Stieleria varia</name>
    <dbReference type="NCBI Taxonomy" id="2528005"/>
    <lineage>
        <taxon>Bacteria</taxon>
        <taxon>Pseudomonadati</taxon>
        <taxon>Planctomycetota</taxon>
        <taxon>Planctomycetia</taxon>
        <taxon>Pirellulales</taxon>
        <taxon>Pirellulaceae</taxon>
        <taxon>Stieleria</taxon>
    </lineage>
</organism>
<evidence type="ECO:0000313" key="2">
    <source>
        <dbReference type="EMBL" id="TWU04534.1"/>
    </source>
</evidence>
<evidence type="ECO:0000313" key="3">
    <source>
        <dbReference type="Proteomes" id="UP000320176"/>
    </source>
</evidence>
<proteinExistence type="predicted"/>
<dbReference type="Proteomes" id="UP000320176">
    <property type="component" value="Unassembled WGS sequence"/>
</dbReference>
<name>A0A5C6B2B5_9BACT</name>
<feature type="signal peptide" evidence="1">
    <location>
        <begin position="1"/>
        <end position="18"/>
    </location>
</feature>
<reference evidence="2 3" key="1">
    <citation type="submission" date="2019-02" db="EMBL/GenBank/DDBJ databases">
        <title>Deep-cultivation of Planctomycetes and their phenomic and genomic characterization uncovers novel biology.</title>
        <authorList>
            <person name="Wiegand S."/>
            <person name="Jogler M."/>
            <person name="Boedeker C."/>
            <person name="Pinto D."/>
            <person name="Vollmers J."/>
            <person name="Rivas-Marin E."/>
            <person name="Kohn T."/>
            <person name="Peeters S.H."/>
            <person name="Heuer A."/>
            <person name="Rast P."/>
            <person name="Oberbeckmann S."/>
            <person name="Bunk B."/>
            <person name="Jeske O."/>
            <person name="Meyerdierks A."/>
            <person name="Storesund J.E."/>
            <person name="Kallscheuer N."/>
            <person name="Luecker S."/>
            <person name="Lage O.M."/>
            <person name="Pohl T."/>
            <person name="Merkel B.J."/>
            <person name="Hornburger P."/>
            <person name="Mueller R.-W."/>
            <person name="Bruemmer F."/>
            <person name="Labrenz M."/>
            <person name="Spormann A.M."/>
            <person name="Op Den Camp H."/>
            <person name="Overmann J."/>
            <person name="Amann R."/>
            <person name="Jetten M.S.M."/>
            <person name="Mascher T."/>
            <person name="Medema M.H."/>
            <person name="Devos D.P."/>
            <person name="Kaster A.-K."/>
            <person name="Ovreas L."/>
            <person name="Rohde M."/>
            <person name="Galperin M.Y."/>
            <person name="Jogler C."/>
        </authorList>
    </citation>
    <scope>NUCLEOTIDE SEQUENCE [LARGE SCALE GENOMIC DNA]</scope>
    <source>
        <strain evidence="2 3">Pla52n</strain>
    </source>
</reference>
<gene>
    <name evidence="2" type="ORF">Pla52n_25760</name>
</gene>
<accession>A0A5C6B2B5</accession>
<dbReference type="RefSeq" id="WP_146519942.1">
    <property type="nucleotide sequence ID" value="NZ_CP151726.1"/>
</dbReference>
<feature type="chain" id="PRO_5023025177" evidence="1">
    <location>
        <begin position="19"/>
        <end position="457"/>
    </location>
</feature>
<keyword evidence="3" id="KW-1185">Reference proteome</keyword>
<dbReference type="OrthoDB" id="262293at2"/>
<keyword evidence="1" id="KW-0732">Signal</keyword>
<protein>
    <submittedName>
        <fullName evidence="2">Uncharacterized protein</fullName>
    </submittedName>
</protein>
<evidence type="ECO:0000256" key="1">
    <source>
        <dbReference type="SAM" id="SignalP"/>
    </source>
</evidence>
<sequence length="457" mass="50867" precursor="true">MRKFVVACVLLSAVIFFSQVPWSSAERDPLDRQNANDDRHGAGSDHFVVHEWGTFTTFSGSDGVYMDFRPLATEHSDLPNYVLDRGAYSSAALLTKSRLFGKVRMETPVTYFYTDRIRSVDVKVGFPAGLLTEFYPPVKEMLPPIDQTNIFGKGEQIGNSQLDWGTVDLIPISQLVPNATDSDRQSQITSDLVTALLPHGVNEQHYAEARDTDSALVHVRGKVGAFGSEAGFFEKFLFYRGVGKFQLPITTRFEAGQIVVQNDGALPVRSAVYIDVNDSSITAAKLDQIDARQSVVFHAPVTISEAELADMVKACLVAEGLYEKEAASMVKTWQQSWFTEQGTRVLYLVPQQTTDELLPLQISPRPEKTLRVLVGRMEVMSPESEQKMIGAVAESIRQRKQHAMTQKDQPKMQPYDIPQQIRQFGRMAEPALARVATISSDAAVRAEATALVQQFRQ</sequence>
<dbReference type="AlphaFoldDB" id="A0A5C6B2B5"/>
<comment type="caution">
    <text evidence="2">The sequence shown here is derived from an EMBL/GenBank/DDBJ whole genome shotgun (WGS) entry which is preliminary data.</text>
</comment>